<keyword evidence="4" id="KW-1185">Reference proteome</keyword>
<accession>A0A4U6QKI0</accession>
<gene>
    <name evidence="3" type="ORF">FDO65_04840</name>
</gene>
<organism evidence="3 4">
    <name type="scientific">Nakamurella flava</name>
    <dbReference type="NCBI Taxonomy" id="2576308"/>
    <lineage>
        <taxon>Bacteria</taxon>
        <taxon>Bacillati</taxon>
        <taxon>Actinomycetota</taxon>
        <taxon>Actinomycetes</taxon>
        <taxon>Nakamurellales</taxon>
        <taxon>Nakamurellaceae</taxon>
        <taxon>Nakamurella</taxon>
    </lineage>
</organism>
<evidence type="ECO:0000259" key="2">
    <source>
        <dbReference type="Pfam" id="PF14417"/>
    </source>
</evidence>
<comment type="caution">
    <text evidence="3">The sequence shown here is derived from an EMBL/GenBank/DDBJ whole genome shotgun (WGS) entry which is preliminary data.</text>
</comment>
<feature type="region of interest" description="Disordered" evidence="1">
    <location>
        <begin position="300"/>
        <end position="319"/>
    </location>
</feature>
<feature type="region of interest" description="Disordered" evidence="1">
    <location>
        <begin position="1"/>
        <end position="37"/>
    </location>
</feature>
<evidence type="ECO:0000313" key="4">
    <source>
        <dbReference type="Proteomes" id="UP000306985"/>
    </source>
</evidence>
<protein>
    <recommendedName>
        <fullName evidence="2">MEDS domain-containing protein</fullName>
    </recommendedName>
</protein>
<sequence>MTATPFTRTRASDGPDARSVASATTASGPSEPSGGYRHEALLFRGSDGFLTAVGPFLQEGIDNGETVILALPPERLALLREAFPEVQQVPSGPDRSVTADGSALTWALTGAAAGRLVPSWQRFAQHWDGRPVRGVTEPMWCTRRQAEREECLLAEAMLNLAVPATVPLWLACGYDVDAVPGDVLDETFRSHSLVLDTSTSTGTTTYTGAHHVAAVFERALSTPVEPVRRLVVRPGNGAEVGDWVRRWATGWGLGHVRAGRLAGALRQLGQACLAEGGVDAAVLLLWQDGHALVGQLTAADPRDADGGRTTPLAPHELLAPDSPLGSAVARADDCCDLVQVRSNPDGTVVRVSSWL</sequence>
<dbReference type="OrthoDB" id="4088450at2"/>
<feature type="domain" description="MEDS" evidence="2">
    <location>
        <begin position="37"/>
        <end position="191"/>
    </location>
</feature>
<dbReference type="EMBL" id="SZZH01000001">
    <property type="protein sequence ID" value="TKV60984.1"/>
    <property type="molecule type" value="Genomic_DNA"/>
</dbReference>
<reference evidence="3 4" key="1">
    <citation type="submission" date="2019-05" db="EMBL/GenBank/DDBJ databases">
        <title>Nakamurella sp. N5BH11, whole genome shotgun sequence.</title>
        <authorList>
            <person name="Tuo L."/>
        </authorList>
    </citation>
    <scope>NUCLEOTIDE SEQUENCE [LARGE SCALE GENOMIC DNA]</scope>
    <source>
        <strain evidence="3 4">N5BH11</strain>
    </source>
</reference>
<dbReference type="AlphaFoldDB" id="A0A4U6QKI0"/>
<evidence type="ECO:0000256" key="1">
    <source>
        <dbReference type="SAM" id="MobiDB-lite"/>
    </source>
</evidence>
<dbReference type="Pfam" id="PF14417">
    <property type="entry name" value="MEDS"/>
    <property type="match status" value="1"/>
</dbReference>
<proteinExistence type="predicted"/>
<evidence type="ECO:0000313" key="3">
    <source>
        <dbReference type="EMBL" id="TKV60984.1"/>
    </source>
</evidence>
<dbReference type="InterPro" id="IPR025847">
    <property type="entry name" value="MEDS_domain"/>
</dbReference>
<name>A0A4U6QKI0_9ACTN</name>
<feature type="compositionally biased region" description="Polar residues" evidence="1">
    <location>
        <begin position="21"/>
        <end position="30"/>
    </location>
</feature>
<dbReference type="Proteomes" id="UP000306985">
    <property type="component" value="Unassembled WGS sequence"/>
</dbReference>